<evidence type="ECO:0000256" key="1">
    <source>
        <dbReference type="SAM" id="MobiDB-lite"/>
    </source>
</evidence>
<feature type="compositionally biased region" description="Polar residues" evidence="1">
    <location>
        <begin position="111"/>
        <end position="135"/>
    </location>
</feature>
<accession>A0A7S3DQY5</accession>
<dbReference type="SMART" id="SM00164">
    <property type="entry name" value="TBC"/>
    <property type="match status" value="1"/>
</dbReference>
<feature type="region of interest" description="Disordered" evidence="1">
    <location>
        <begin position="677"/>
        <end position="740"/>
    </location>
</feature>
<dbReference type="EMBL" id="HBHT01020546">
    <property type="protein sequence ID" value="CAD9969630.1"/>
    <property type="molecule type" value="Transcribed_RNA"/>
</dbReference>
<reference evidence="3" key="1">
    <citation type="submission" date="2021-01" db="EMBL/GenBank/DDBJ databases">
        <authorList>
            <person name="Corre E."/>
            <person name="Pelletier E."/>
            <person name="Niang G."/>
            <person name="Scheremetjew M."/>
            <person name="Finn R."/>
            <person name="Kale V."/>
            <person name="Holt S."/>
            <person name="Cochrane G."/>
            <person name="Meng A."/>
            <person name="Brown T."/>
            <person name="Cohen L."/>
        </authorList>
    </citation>
    <scope>NUCLEOTIDE SEQUENCE</scope>
    <source>
        <strain evidence="3">CCMP125</strain>
    </source>
</reference>
<dbReference type="Gene3D" id="1.10.8.270">
    <property type="entry name" value="putative rabgap domain of human tbc1 domain family member 14 like domains"/>
    <property type="match status" value="1"/>
</dbReference>
<dbReference type="Pfam" id="PF00566">
    <property type="entry name" value="RabGAP-TBC"/>
    <property type="match status" value="1"/>
</dbReference>
<organism evidence="3">
    <name type="scientific">Entomoneis paludosa</name>
    <dbReference type="NCBI Taxonomy" id="265537"/>
    <lineage>
        <taxon>Eukaryota</taxon>
        <taxon>Sar</taxon>
        <taxon>Stramenopiles</taxon>
        <taxon>Ochrophyta</taxon>
        <taxon>Bacillariophyta</taxon>
        <taxon>Bacillariophyceae</taxon>
        <taxon>Bacillariophycidae</taxon>
        <taxon>Entomoneidaceae</taxon>
        <taxon>Entomoneis</taxon>
    </lineage>
</organism>
<dbReference type="SUPFAM" id="SSF47923">
    <property type="entry name" value="Ypt/Rab-GAP domain of gyp1p"/>
    <property type="match status" value="2"/>
</dbReference>
<feature type="region of interest" description="Disordered" evidence="1">
    <location>
        <begin position="296"/>
        <end position="320"/>
    </location>
</feature>
<feature type="compositionally biased region" description="Low complexity" evidence="1">
    <location>
        <begin position="682"/>
        <end position="695"/>
    </location>
</feature>
<dbReference type="InterPro" id="IPR000195">
    <property type="entry name" value="Rab-GAP-TBC_dom"/>
</dbReference>
<protein>
    <recommendedName>
        <fullName evidence="2">Rab-GAP TBC domain-containing protein</fullName>
    </recommendedName>
</protein>
<dbReference type="AlphaFoldDB" id="A0A7S3DQY5"/>
<feature type="domain" description="Rab-GAP TBC" evidence="2">
    <location>
        <begin position="211"/>
        <end position="552"/>
    </location>
</feature>
<dbReference type="PROSITE" id="PS50086">
    <property type="entry name" value="TBC_RABGAP"/>
    <property type="match status" value="1"/>
</dbReference>
<gene>
    <name evidence="3" type="ORF">APAL1065_LOCUS13734</name>
</gene>
<sequence length="740" mass="83472">MMDSGENDAFVEEGMDLKGEGSGAGTTVTIVESGTDEAHQVSLSEEETNQLETMEKDHDTEPALEDESQDDNLVNDSLMASSTIDSKLSLTESPIERSAPSTPKSSPPSGGNENLANQQAPSLPSLSPTKQQQHQNSRESEQTLPMLSECLYGVPEDDEVWEGFFAQQPDDVVDEKTGHFQDAEIWKRQARVRGHAINLSQLRRLAALGIPDEGSHRGVVWRLLLGPYLPHDNIDKWQSTLAEKRSTYISFCQKFFMWNDWNFGHVLRVKRKQEQRGPMILRLDMDESYQSMTIQLDDEEEESANQSESSLGGSKIPTKPVPSEMFNNPNVLKELVPQVVQDAWTDRGKDLHILEALQKSFNALRLPSPDNPDEIREFVESATLLDEIRKDVVRTHSDLAFFLDPVNDLGRRRYAAIERILFLWVKFNETGVRYVQGMNEIVGTLYYVCANDSRTEWANSAELDSYWLLDALLDDMRDLFVPELDAVDTGIRGRISALQDLLERHDPALKEHFLEIGVDSTFYGVRWLSTFLAREFLLPDTIRLWDSMFASTHKDNFLRYVCVTMLFLIRDQLLQGDFVTCIRLLQRYPTVHMDHLLESSRSLYIYETQITMACHKANISQHVALLNIAPPPNLIMAFGLKRGIAPKATVSSSEIVQNAASSARNAFKSMFHRMRSWSSDTNSAQSNNNNNNASAPPKVAVETPSPMTPQRQSAEASLHEEIPESPDIYMKAILGDQSAS</sequence>
<feature type="compositionally biased region" description="Low complexity" evidence="1">
    <location>
        <begin position="98"/>
        <end position="109"/>
    </location>
</feature>
<feature type="region of interest" description="Disordered" evidence="1">
    <location>
        <begin position="1"/>
        <end position="144"/>
    </location>
</feature>
<proteinExistence type="predicted"/>
<evidence type="ECO:0000313" key="3">
    <source>
        <dbReference type="EMBL" id="CAD9969630.1"/>
    </source>
</evidence>
<feature type="compositionally biased region" description="Polar residues" evidence="1">
    <location>
        <begin position="71"/>
        <end position="92"/>
    </location>
</feature>
<dbReference type="PANTHER" id="PTHR22957">
    <property type="entry name" value="TBC1 DOMAIN FAMILY MEMBER GTPASE-ACTIVATING PROTEIN"/>
    <property type="match status" value="1"/>
</dbReference>
<dbReference type="PANTHER" id="PTHR22957:SF27">
    <property type="entry name" value="TBC1 DOMAIN FAMILY MEMBER 13"/>
    <property type="match status" value="1"/>
</dbReference>
<dbReference type="GO" id="GO:0005096">
    <property type="term" value="F:GTPase activator activity"/>
    <property type="evidence" value="ECO:0007669"/>
    <property type="project" value="TreeGrafter"/>
</dbReference>
<feature type="compositionally biased region" description="Acidic residues" evidence="1">
    <location>
        <begin position="1"/>
        <end position="14"/>
    </location>
</feature>
<evidence type="ECO:0000259" key="2">
    <source>
        <dbReference type="PROSITE" id="PS50086"/>
    </source>
</evidence>
<name>A0A7S3DQY5_9STRA</name>
<dbReference type="Gene3D" id="1.10.472.80">
    <property type="entry name" value="Ypt/Rab-GAP domain of gyp1p, domain 3"/>
    <property type="match status" value="1"/>
</dbReference>
<dbReference type="GO" id="GO:0006886">
    <property type="term" value="P:intracellular protein transport"/>
    <property type="evidence" value="ECO:0007669"/>
    <property type="project" value="TreeGrafter"/>
</dbReference>
<dbReference type="InterPro" id="IPR035969">
    <property type="entry name" value="Rab-GAP_TBC_sf"/>
</dbReference>